<organism evidence="1 2">
    <name type="scientific">Persicobacter diffluens</name>
    <dbReference type="NCBI Taxonomy" id="981"/>
    <lineage>
        <taxon>Bacteria</taxon>
        <taxon>Pseudomonadati</taxon>
        <taxon>Bacteroidota</taxon>
        <taxon>Cytophagia</taxon>
        <taxon>Cytophagales</taxon>
        <taxon>Persicobacteraceae</taxon>
        <taxon>Persicobacter</taxon>
    </lineage>
</organism>
<reference evidence="1 2" key="1">
    <citation type="submission" date="2021-12" db="EMBL/GenBank/DDBJ databases">
        <title>Genome sequencing of bacteria with rrn-lacking chromosome and rrn-plasmid.</title>
        <authorList>
            <person name="Anda M."/>
            <person name="Iwasaki W."/>
        </authorList>
    </citation>
    <scope>NUCLEOTIDE SEQUENCE [LARGE SCALE GENOMIC DNA]</scope>
    <source>
        <strain evidence="1 2">NBRC 15940</strain>
    </source>
</reference>
<gene>
    <name evidence="1" type="ORF">PEDI_44940</name>
</gene>
<protein>
    <recommendedName>
        <fullName evidence="3">Outer membrane protein beta-barrel domain-containing protein</fullName>
    </recommendedName>
</protein>
<dbReference type="SUPFAM" id="SSF56925">
    <property type="entry name" value="OMPA-like"/>
    <property type="match status" value="1"/>
</dbReference>
<dbReference type="AlphaFoldDB" id="A0AAN5AMM0"/>
<dbReference type="Proteomes" id="UP001310022">
    <property type="component" value="Unassembled WGS sequence"/>
</dbReference>
<evidence type="ECO:0000313" key="2">
    <source>
        <dbReference type="Proteomes" id="UP001310022"/>
    </source>
</evidence>
<dbReference type="InterPro" id="IPR011250">
    <property type="entry name" value="OMP/PagP_B-barrel"/>
</dbReference>
<accession>A0AAN5AMM0</accession>
<name>A0AAN5AMM0_9BACT</name>
<sequence length="285" mass="32977">MVIHQIFPSFTDKIYFCRQSFYLHEIQNLHMTLSRFFSLLFLCLTQFAYAQSGRMSKKGYAYHTSPRSPFKINLTVGLNTYYGEFGKPYQPAAQNNYLNPRLGVGLEYDISNRFNLRLDGSYFNLQLSQINNQANEIKVNTSGWDAWVGFNQHIFNNLQHLKSRRYFSLYFFAGIGYMSYTPKRTVNGEQEIIRKEDGAPINLPVGTIMFPLGGGITYNINDIWKISGEAGIRISSTDLIDGREQESRLPDLLLPLTLKISYRLQGLGKSDYLYKRYRQDRLNGK</sequence>
<evidence type="ECO:0008006" key="3">
    <source>
        <dbReference type="Google" id="ProtNLM"/>
    </source>
</evidence>
<dbReference type="Gene3D" id="2.40.160.20">
    <property type="match status" value="1"/>
</dbReference>
<proteinExistence type="predicted"/>
<keyword evidence="2" id="KW-1185">Reference proteome</keyword>
<comment type="caution">
    <text evidence="1">The sequence shown here is derived from an EMBL/GenBank/DDBJ whole genome shotgun (WGS) entry which is preliminary data.</text>
</comment>
<dbReference type="EMBL" id="BQKE01000003">
    <property type="protein sequence ID" value="GJM63942.1"/>
    <property type="molecule type" value="Genomic_DNA"/>
</dbReference>
<evidence type="ECO:0000313" key="1">
    <source>
        <dbReference type="EMBL" id="GJM63942.1"/>
    </source>
</evidence>